<keyword evidence="3 4" id="KW-0119">Carbohydrate metabolism</keyword>
<dbReference type="InterPro" id="IPR004547">
    <property type="entry name" value="Glucosamine6P_isomerase"/>
</dbReference>
<feature type="active site" description="Proton acceptor; for enolization step" evidence="4">
    <location>
        <position position="67"/>
    </location>
</feature>
<feature type="domain" description="Glucosamine/galactosamine-6-phosphate isomerase" evidence="5">
    <location>
        <begin position="10"/>
        <end position="224"/>
    </location>
</feature>
<dbReference type="GO" id="GO:0005737">
    <property type="term" value="C:cytoplasm"/>
    <property type="evidence" value="ECO:0007669"/>
    <property type="project" value="TreeGrafter"/>
</dbReference>
<comment type="similarity">
    <text evidence="4">Belongs to the glucosamine/galactosamine-6-phosphate isomerase family. NagB subfamily.</text>
</comment>
<feature type="active site" description="For ring-opening step" evidence="4">
    <location>
        <position position="136"/>
    </location>
</feature>
<dbReference type="EC" id="3.5.99.6" evidence="4"/>
<keyword evidence="2 4" id="KW-0378">Hydrolase</keyword>
<proteinExistence type="inferred from homology"/>
<dbReference type="PANTHER" id="PTHR11280:SF5">
    <property type="entry name" value="GLUCOSAMINE-6-PHOSPHATE ISOMERASE"/>
    <property type="match status" value="1"/>
</dbReference>
<evidence type="ECO:0000256" key="4">
    <source>
        <dbReference type="HAMAP-Rule" id="MF_01241"/>
    </source>
</evidence>
<comment type="pathway">
    <text evidence="4">Amino-sugar metabolism; N-acetylneuraminate degradation; D-fructose 6-phosphate from N-acetylneuraminate: step 5/5.</text>
</comment>
<dbReference type="NCBIfam" id="TIGR00502">
    <property type="entry name" value="nagB"/>
    <property type="match status" value="1"/>
</dbReference>
<evidence type="ECO:0000256" key="3">
    <source>
        <dbReference type="ARBA" id="ARBA00023277"/>
    </source>
</evidence>
<dbReference type="OrthoDB" id="9791139at2"/>
<dbReference type="GO" id="GO:0005975">
    <property type="term" value="P:carbohydrate metabolic process"/>
    <property type="evidence" value="ECO:0007669"/>
    <property type="project" value="InterPro"/>
</dbReference>
<comment type="caution">
    <text evidence="4">Lacks conserved residue(s) required for the propagation of feature annotation.</text>
</comment>
<gene>
    <name evidence="4" type="primary">nagB</name>
    <name evidence="6" type="ORF">CBW65_19195</name>
</gene>
<evidence type="ECO:0000256" key="1">
    <source>
        <dbReference type="ARBA" id="ARBA00000644"/>
    </source>
</evidence>
<dbReference type="RefSeq" id="WP_087458216.1">
    <property type="nucleotide sequence ID" value="NZ_CP021434.1"/>
</dbReference>
<keyword evidence="7" id="KW-1185">Reference proteome</keyword>
<dbReference type="Proteomes" id="UP000195437">
    <property type="component" value="Chromosome"/>
</dbReference>
<dbReference type="GO" id="GO:0006043">
    <property type="term" value="P:glucosamine catabolic process"/>
    <property type="evidence" value="ECO:0007669"/>
    <property type="project" value="TreeGrafter"/>
</dbReference>
<dbReference type="GO" id="GO:0006046">
    <property type="term" value="P:N-acetylglucosamine catabolic process"/>
    <property type="evidence" value="ECO:0007669"/>
    <property type="project" value="UniProtKB-UniRule"/>
</dbReference>
<reference evidence="7" key="1">
    <citation type="submission" date="2017-05" db="EMBL/GenBank/DDBJ databases">
        <authorList>
            <person name="Sung H."/>
        </authorList>
    </citation>
    <scope>NUCLEOTIDE SEQUENCE [LARGE SCALE GENOMIC DNA]</scope>
    <source>
        <strain evidence="7">AR23208</strain>
    </source>
</reference>
<accession>A0A1Y0IST6</accession>
<dbReference type="FunFam" id="3.40.50.1360:FF:000003">
    <property type="entry name" value="Glucosamine-6-phosphate deaminase"/>
    <property type="match status" value="1"/>
</dbReference>
<dbReference type="Pfam" id="PF01182">
    <property type="entry name" value="Glucosamine_iso"/>
    <property type="match status" value="1"/>
</dbReference>
<dbReference type="AlphaFoldDB" id="A0A1Y0IST6"/>
<comment type="function">
    <text evidence="4">Catalyzes the reversible isomerization-deamination of glucosamine 6-phosphate (GlcN6P) to form fructose 6-phosphate (Fru6P) and ammonium ion.</text>
</comment>
<dbReference type="CDD" id="cd01399">
    <property type="entry name" value="GlcN6P_deaminase"/>
    <property type="match status" value="1"/>
</dbReference>
<evidence type="ECO:0000313" key="6">
    <source>
        <dbReference type="EMBL" id="ARU62866.1"/>
    </source>
</evidence>
<dbReference type="InterPro" id="IPR037171">
    <property type="entry name" value="NagB/RpiA_transferase-like"/>
</dbReference>
<name>A0A1Y0IST6_9BACL</name>
<feature type="active site" description="For ring-opening step" evidence="4">
    <location>
        <position position="143"/>
    </location>
</feature>
<feature type="active site" description="Proton acceptor; for ring-opening step" evidence="4">
    <location>
        <position position="138"/>
    </location>
</feature>
<dbReference type="PANTHER" id="PTHR11280">
    <property type="entry name" value="GLUCOSAMINE-6-PHOSPHATE ISOMERASE"/>
    <property type="match status" value="1"/>
</dbReference>
<dbReference type="UniPathway" id="UPA00629">
    <property type="reaction ID" value="UER00684"/>
</dbReference>
<organism evidence="6 7">
    <name type="scientific">Tumebacillus avium</name>
    <dbReference type="NCBI Taxonomy" id="1903704"/>
    <lineage>
        <taxon>Bacteria</taxon>
        <taxon>Bacillati</taxon>
        <taxon>Bacillota</taxon>
        <taxon>Bacilli</taxon>
        <taxon>Bacillales</taxon>
        <taxon>Alicyclobacillaceae</taxon>
        <taxon>Tumebacillus</taxon>
    </lineage>
</organism>
<comment type="catalytic activity">
    <reaction evidence="1 4">
        <text>alpha-D-glucosamine 6-phosphate + H2O = beta-D-fructose 6-phosphate + NH4(+)</text>
        <dbReference type="Rhea" id="RHEA:12172"/>
        <dbReference type="ChEBI" id="CHEBI:15377"/>
        <dbReference type="ChEBI" id="CHEBI:28938"/>
        <dbReference type="ChEBI" id="CHEBI:57634"/>
        <dbReference type="ChEBI" id="CHEBI:75989"/>
        <dbReference type="EC" id="3.5.99.6"/>
    </reaction>
</comment>
<sequence length="253" mass="28158">MKILIERDYDAMSKRAATLVAEQIRLQPDLVLGLATGSTPLGMYRNLIELVRRGDLSFAAVTTFNLDEYLGLAPDHPQSYRTFMEEKLFRHIDIIPVNTRIPQGLPDDIARHCDDYERQIAKHDGIDIQVLGIGRNGHIGFNEPGEEFGKLTHCVTLSDSTRQANARFFSPPEEVPTHAITMGLKSIMNARRVLLLASGADKSEAVRRAVCGDVTEDHPASVLQLHPNCVFVLDDAAAAKLPDEFRQNKEMAK</sequence>
<dbReference type="InterPro" id="IPR006148">
    <property type="entry name" value="Glc/Gal-6P_isomerase"/>
</dbReference>
<evidence type="ECO:0000313" key="7">
    <source>
        <dbReference type="Proteomes" id="UP000195437"/>
    </source>
</evidence>
<evidence type="ECO:0000259" key="5">
    <source>
        <dbReference type="Pfam" id="PF01182"/>
    </source>
</evidence>
<dbReference type="Gene3D" id="3.40.50.1360">
    <property type="match status" value="1"/>
</dbReference>
<dbReference type="GO" id="GO:0019262">
    <property type="term" value="P:N-acetylneuraminate catabolic process"/>
    <property type="evidence" value="ECO:0007669"/>
    <property type="project" value="UniProtKB-UniRule"/>
</dbReference>
<dbReference type="HAMAP" id="MF_01241">
    <property type="entry name" value="GlcN6P_deamin"/>
    <property type="match status" value="1"/>
</dbReference>
<dbReference type="GO" id="GO:0004342">
    <property type="term" value="F:glucosamine-6-phosphate deaminase activity"/>
    <property type="evidence" value="ECO:0007669"/>
    <property type="project" value="UniProtKB-UniRule"/>
</dbReference>
<dbReference type="EMBL" id="CP021434">
    <property type="protein sequence ID" value="ARU62866.1"/>
    <property type="molecule type" value="Genomic_DNA"/>
</dbReference>
<dbReference type="SUPFAM" id="SSF100950">
    <property type="entry name" value="NagB/RpiA/CoA transferase-like"/>
    <property type="match status" value="1"/>
</dbReference>
<dbReference type="GO" id="GO:0042802">
    <property type="term" value="F:identical protein binding"/>
    <property type="evidence" value="ECO:0007669"/>
    <property type="project" value="TreeGrafter"/>
</dbReference>
<dbReference type="KEGG" id="tum:CBW65_19195"/>
<evidence type="ECO:0000256" key="2">
    <source>
        <dbReference type="ARBA" id="ARBA00022801"/>
    </source>
</evidence>
<protein>
    <recommendedName>
        <fullName evidence="4">Glucosamine-6-phosphate deaminase</fullName>
        <ecNumber evidence="4">3.5.99.6</ecNumber>
    </recommendedName>
    <alternativeName>
        <fullName evidence="4">GlcN6P deaminase</fullName>
        <shortName evidence="4">GNPDA</shortName>
    </alternativeName>
    <alternativeName>
        <fullName evidence="4">Glucosamine-6-phosphate isomerase</fullName>
    </alternativeName>
</protein>